<name>A0A135L449_9BACI</name>
<accession>A0A135L449</accession>
<dbReference type="STRING" id="1413211.U473_06945"/>
<dbReference type="RefSeq" id="WP_068724710.1">
    <property type="nucleotide sequence ID" value="NZ_LSKU01000001.1"/>
</dbReference>
<protein>
    <recommendedName>
        <fullName evidence="4">serine-type D-Ala-D-Ala carboxypeptidase</fullName>
        <ecNumber evidence="4">3.4.16.4</ecNumber>
    </recommendedName>
</protein>
<dbReference type="GO" id="GO:0009002">
    <property type="term" value="F:serine-type D-Ala-D-Ala carboxypeptidase activity"/>
    <property type="evidence" value="ECO:0007669"/>
    <property type="project" value="UniProtKB-EC"/>
</dbReference>
<dbReference type="CDD" id="cd06576">
    <property type="entry name" value="PASTA_Pbp2x-like_1"/>
    <property type="match status" value="1"/>
</dbReference>
<dbReference type="AlphaFoldDB" id="A0A135L449"/>
<dbReference type="CDD" id="cd06575">
    <property type="entry name" value="PASTA_Pbp2x-like_2"/>
    <property type="match status" value="1"/>
</dbReference>
<dbReference type="PROSITE" id="PS51178">
    <property type="entry name" value="PASTA"/>
    <property type="match status" value="1"/>
</dbReference>
<dbReference type="OrthoDB" id="9804124at2"/>
<dbReference type="GO" id="GO:0071555">
    <property type="term" value="P:cell wall organization"/>
    <property type="evidence" value="ECO:0007669"/>
    <property type="project" value="TreeGrafter"/>
</dbReference>
<gene>
    <name evidence="9" type="ORF">U473_06945</name>
</gene>
<organism evidence="9 10">
    <name type="scientific">Tepidibacillus decaturensis</name>
    <dbReference type="NCBI Taxonomy" id="1413211"/>
    <lineage>
        <taxon>Bacteria</taxon>
        <taxon>Bacillati</taxon>
        <taxon>Bacillota</taxon>
        <taxon>Bacilli</taxon>
        <taxon>Bacillales</taxon>
        <taxon>Bacillaceae</taxon>
        <taxon>Tepidibacillus</taxon>
    </lineage>
</organism>
<evidence type="ECO:0000256" key="2">
    <source>
        <dbReference type="ARBA" id="ARBA00004752"/>
    </source>
</evidence>
<evidence type="ECO:0000313" key="9">
    <source>
        <dbReference type="EMBL" id="KXG43778.1"/>
    </source>
</evidence>
<keyword evidence="10" id="KW-1185">Reference proteome</keyword>
<keyword evidence="5 7" id="KW-0472">Membrane</keyword>
<feature type="domain" description="PASTA" evidence="8">
    <location>
        <begin position="579"/>
        <end position="639"/>
    </location>
</feature>
<dbReference type="PANTHER" id="PTHR30627:SF26">
    <property type="entry name" value="PENICILLIN-BINDING PROTEIN 2B"/>
    <property type="match status" value="1"/>
</dbReference>
<dbReference type="Pfam" id="PF03717">
    <property type="entry name" value="PBP_dimer"/>
    <property type="match status" value="1"/>
</dbReference>
<comment type="caution">
    <text evidence="9">The sequence shown here is derived from an EMBL/GenBank/DDBJ whole genome shotgun (WGS) entry which is preliminary data.</text>
</comment>
<dbReference type="Pfam" id="PF00905">
    <property type="entry name" value="Transpeptidase"/>
    <property type="match status" value="1"/>
</dbReference>
<evidence type="ECO:0000256" key="1">
    <source>
        <dbReference type="ARBA" id="ARBA00004370"/>
    </source>
</evidence>
<dbReference type="InterPro" id="IPR005311">
    <property type="entry name" value="PBP_dimer"/>
</dbReference>
<feature type="transmembrane region" description="Helical" evidence="7">
    <location>
        <begin position="12"/>
        <end position="31"/>
    </location>
</feature>
<dbReference type="Gene3D" id="3.40.710.10">
    <property type="entry name" value="DD-peptidase/beta-lactamase superfamily"/>
    <property type="match status" value="1"/>
</dbReference>
<dbReference type="SUPFAM" id="SSF56601">
    <property type="entry name" value="beta-lactamase/transpeptidase-like"/>
    <property type="match status" value="1"/>
</dbReference>
<keyword evidence="7" id="KW-1133">Transmembrane helix</keyword>
<comment type="pathway">
    <text evidence="2">Cell wall biogenesis; peptidoglycan biosynthesis.</text>
</comment>
<dbReference type="SUPFAM" id="SSF56519">
    <property type="entry name" value="Penicillin binding protein dimerisation domain"/>
    <property type="match status" value="1"/>
</dbReference>
<evidence type="ECO:0000256" key="7">
    <source>
        <dbReference type="SAM" id="Phobius"/>
    </source>
</evidence>
<dbReference type="Proteomes" id="UP000070352">
    <property type="component" value="Unassembled WGS sequence"/>
</dbReference>
<evidence type="ECO:0000313" key="10">
    <source>
        <dbReference type="Proteomes" id="UP000070352"/>
    </source>
</evidence>
<dbReference type="EC" id="3.4.16.4" evidence="4"/>
<evidence type="ECO:0000256" key="4">
    <source>
        <dbReference type="ARBA" id="ARBA00012448"/>
    </source>
</evidence>
<dbReference type="InterPro" id="IPR012338">
    <property type="entry name" value="Beta-lactam/transpept-like"/>
</dbReference>
<dbReference type="SMART" id="SM00740">
    <property type="entry name" value="PASTA"/>
    <property type="match status" value="2"/>
</dbReference>
<evidence type="ECO:0000259" key="8">
    <source>
        <dbReference type="PROSITE" id="PS51178"/>
    </source>
</evidence>
<dbReference type="GO" id="GO:0009252">
    <property type="term" value="P:peptidoglycan biosynthetic process"/>
    <property type="evidence" value="ECO:0007669"/>
    <property type="project" value="UniProtKB-UniPathway"/>
</dbReference>
<dbReference type="InterPro" id="IPR001460">
    <property type="entry name" value="PCN-bd_Tpept"/>
</dbReference>
<evidence type="ECO:0000256" key="3">
    <source>
        <dbReference type="ARBA" id="ARBA00007171"/>
    </source>
</evidence>
<keyword evidence="7" id="KW-0812">Transmembrane</keyword>
<dbReference type="EMBL" id="LSKU01000001">
    <property type="protein sequence ID" value="KXG43778.1"/>
    <property type="molecule type" value="Genomic_DNA"/>
</dbReference>
<dbReference type="InterPro" id="IPR050515">
    <property type="entry name" value="Beta-lactam/transpept"/>
</dbReference>
<dbReference type="PANTHER" id="PTHR30627">
    <property type="entry name" value="PEPTIDOGLYCAN D,D-TRANSPEPTIDASE"/>
    <property type="match status" value="1"/>
</dbReference>
<dbReference type="InterPro" id="IPR036138">
    <property type="entry name" value="PBP_dimer_sf"/>
</dbReference>
<reference evidence="9 10" key="1">
    <citation type="submission" date="2016-02" db="EMBL/GenBank/DDBJ databases">
        <title>Draft Genome for Tepidibacillus decaturensis nov. sp. Strain Z9, an Anaerobic, Moderately Thermophilic and Heterotrophic Bacterium from Deep Subsurface of the Illinois Basin, USA.</title>
        <authorList>
            <person name="Dong Y."/>
            <person name="Chang J.Y."/>
            <person name="Sanford R."/>
            <person name="Fouke B.W."/>
        </authorList>
    </citation>
    <scope>NUCLEOTIDE SEQUENCE [LARGE SCALE GENOMIC DNA]</scope>
    <source>
        <strain evidence="9 10">Z9</strain>
    </source>
</reference>
<evidence type="ECO:0000256" key="6">
    <source>
        <dbReference type="ARBA" id="ARBA00034000"/>
    </source>
</evidence>
<dbReference type="GO" id="GO:0008658">
    <property type="term" value="F:penicillin binding"/>
    <property type="evidence" value="ECO:0007669"/>
    <property type="project" value="InterPro"/>
</dbReference>
<comment type="subcellular location">
    <subcellularLocation>
        <location evidence="1">Membrane</location>
    </subcellularLocation>
</comment>
<dbReference type="InterPro" id="IPR005543">
    <property type="entry name" value="PASTA_dom"/>
</dbReference>
<dbReference type="GO" id="GO:0005886">
    <property type="term" value="C:plasma membrane"/>
    <property type="evidence" value="ECO:0007669"/>
    <property type="project" value="TreeGrafter"/>
</dbReference>
<dbReference type="Gene3D" id="3.90.1310.10">
    <property type="entry name" value="Penicillin-binding protein 2a (Domain 2)"/>
    <property type="match status" value="1"/>
</dbReference>
<proteinExistence type="inferred from homology"/>
<dbReference type="UniPathway" id="UPA00219"/>
<comment type="similarity">
    <text evidence="3">Belongs to the transpeptidase family.</text>
</comment>
<dbReference type="SUPFAM" id="SSF54184">
    <property type="entry name" value="Penicillin-binding protein 2x (pbp-2x), c-terminal domain"/>
    <property type="match status" value="2"/>
</dbReference>
<comment type="catalytic activity">
    <reaction evidence="6">
        <text>Preferential cleavage: (Ac)2-L-Lys-D-Ala-|-D-Ala. Also transpeptidation of peptidyl-alanyl moieties that are N-acyl substituents of D-alanine.</text>
        <dbReference type="EC" id="3.4.16.4"/>
    </reaction>
</comment>
<dbReference type="Gene3D" id="3.30.450.330">
    <property type="match status" value="1"/>
</dbReference>
<sequence length="702" mass="78705">MKTKQLINRRAIFAGIGITFLFFVLISRSFYIQSVEATMLKEKAKNIWNRNTTIEPKRGTIFDRNEDRLAYNAPAYTVVAILSNEYKNHVTDPLNTALKLSPILKMEQNDLYTLLTKQAFQVELRPGGWKIDKDTADKIKDLNLPGIILKEETKRYYPNNSLAAYVLGFINYDNKAIMGLESQYDQQLRGEPGQLKVMKDLKGYELPDGEELFQPVKDGQDLKLTIDKTIQQYVESALDKAETMYNPKRMVAIVADPHTGEILAMSNRPTFNPNQYWNIENYSNNAINFQFEPGSTFKIVTLAAAIEEGKFNPNETYQSGRIQVPGKVIRDHNGGRGWGTISFLEGVQRSSNVAFVHLGYERLGKEKLFSYINDFGFGQKTGIDLPNESVGIMKDVKQAYPLDVAAMSFGQGVAVTPIQQVMAVSAVANGGKLMQPYLVKEISDPKTHKVIVKNEPIVKKRVISEETAKKTREVLEKVVDFGEKPGYIEGYHVAGKTGTAQKIGPDGKYLKNKNIVSFIGFAPANDPKLIVYVAVDEPDLEIPYYGSTVAAPIFKEIMQNSLRYLKVPIDSNESIQKQKAEIVKIPDFINQPLVNAKNSLIEKQILPIVIGNGKKVLQQFPEKDTEMAKGERAYLITVPKGEWKVPHFIGKSLREVLEISSILDINIQIKGSGIVISQSLSPDTPYQGQKIEVELIDPSLLQ</sequence>
<evidence type="ECO:0000256" key="5">
    <source>
        <dbReference type="ARBA" id="ARBA00023136"/>
    </source>
</evidence>